<comment type="caution">
    <text evidence="2">The sequence shown here is derived from an EMBL/GenBank/DDBJ whole genome shotgun (WGS) entry which is preliminary data.</text>
</comment>
<dbReference type="EMBL" id="CAJVQB010002066">
    <property type="protein sequence ID" value="CAG8560828.1"/>
    <property type="molecule type" value="Genomic_DNA"/>
</dbReference>
<protein>
    <submittedName>
        <fullName evidence="2">17500_t:CDS:1</fullName>
    </submittedName>
</protein>
<sequence>MRKIEELVAKKAYQDGKKQKRKRRKKDTEGKKEYKDENIEKAEND</sequence>
<evidence type="ECO:0000313" key="2">
    <source>
        <dbReference type="EMBL" id="CAG8560828.1"/>
    </source>
</evidence>
<reference evidence="2 3" key="1">
    <citation type="submission" date="2021-06" db="EMBL/GenBank/DDBJ databases">
        <authorList>
            <person name="Kallberg Y."/>
            <person name="Tangrot J."/>
            <person name="Rosling A."/>
        </authorList>
    </citation>
    <scope>NUCLEOTIDE SEQUENCE [LARGE SCALE GENOMIC DNA]</scope>
    <source>
        <strain evidence="2 3">120-4 pot B 10/14</strain>
    </source>
</reference>
<dbReference type="Proteomes" id="UP000789901">
    <property type="component" value="Unassembled WGS sequence"/>
</dbReference>
<gene>
    <name evidence="2" type="ORF">GMARGA_LOCUS5010</name>
</gene>
<evidence type="ECO:0000313" key="3">
    <source>
        <dbReference type="Proteomes" id="UP000789901"/>
    </source>
</evidence>
<feature type="compositionally biased region" description="Basic and acidic residues" evidence="1">
    <location>
        <begin position="26"/>
        <end position="45"/>
    </location>
</feature>
<keyword evidence="3" id="KW-1185">Reference proteome</keyword>
<evidence type="ECO:0000256" key="1">
    <source>
        <dbReference type="SAM" id="MobiDB-lite"/>
    </source>
</evidence>
<organism evidence="2 3">
    <name type="scientific">Gigaspora margarita</name>
    <dbReference type="NCBI Taxonomy" id="4874"/>
    <lineage>
        <taxon>Eukaryota</taxon>
        <taxon>Fungi</taxon>
        <taxon>Fungi incertae sedis</taxon>
        <taxon>Mucoromycota</taxon>
        <taxon>Glomeromycotina</taxon>
        <taxon>Glomeromycetes</taxon>
        <taxon>Diversisporales</taxon>
        <taxon>Gigasporaceae</taxon>
        <taxon>Gigaspora</taxon>
    </lineage>
</organism>
<feature type="compositionally biased region" description="Basic and acidic residues" evidence="1">
    <location>
        <begin position="1"/>
        <end position="17"/>
    </location>
</feature>
<proteinExistence type="predicted"/>
<name>A0ABN7UC90_GIGMA</name>
<feature type="region of interest" description="Disordered" evidence="1">
    <location>
        <begin position="1"/>
        <end position="45"/>
    </location>
</feature>
<accession>A0ABN7UC90</accession>